<organism evidence="1 2">
    <name type="scientific">Sphingobacterium zeae</name>
    <dbReference type="NCBI Taxonomy" id="1776859"/>
    <lineage>
        <taxon>Bacteria</taxon>
        <taxon>Pseudomonadati</taxon>
        <taxon>Bacteroidota</taxon>
        <taxon>Sphingobacteriia</taxon>
        <taxon>Sphingobacteriales</taxon>
        <taxon>Sphingobacteriaceae</taxon>
        <taxon>Sphingobacterium</taxon>
    </lineage>
</organism>
<dbReference type="Proteomes" id="UP001244640">
    <property type="component" value="Unassembled WGS sequence"/>
</dbReference>
<accession>A0ABU0U8B6</accession>
<gene>
    <name evidence="1" type="ORF">QE382_002475</name>
</gene>
<dbReference type="EMBL" id="JAUTBA010000001">
    <property type="protein sequence ID" value="MDQ1150491.1"/>
    <property type="molecule type" value="Genomic_DNA"/>
</dbReference>
<sequence length="71" mass="8479">MVNINTLILLEDFFKSNRVKLNTVIDDFINFKTKNNFDEIISFNKFLYRTAVKFGYNQKKTTWFDEAIKSS</sequence>
<name>A0ABU0U8B6_9SPHI</name>
<dbReference type="RefSeq" id="WP_307186123.1">
    <property type="nucleotide sequence ID" value="NZ_JAUTBA010000001.1"/>
</dbReference>
<comment type="caution">
    <text evidence="1">The sequence shown here is derived from an EMBL/GenBank/DDBJ whole genome shotgun (WGS) entry which is preliminary data.</text>
</comment>
<evidence type="ECO:0000313" key="1">
    <source>
        <dbReference type="EMBL" id="MDQ1150491.1"/>
    </source>
</evidence>
<protein>
    <submittedName>
        <fullName evidence="1">Uncharacterized protein</fullName>
    </submittedName>
</protein>
<reference evidence="1 2" key="1">
    <citation type="submission" date="2023-07" db="EMBL/GenBank/DDBJ databases">
        <title>Functional and genomic diversity of the sorghum phyllosphere microbiome.</title>
        <authorList>
            <person name="Shade A."/>
        </authorList>
    </citation>
    <scope>NUCLEOTIDE SEQUENCE [LARGE SCALE GENOMIC DNA]</scope>
    <source>
        <strain evidence="1 2">SORGH_AS_0892</strain>
    </source>
</reference>
<proteinExistence type="predicted"/>
<evidence type="ECO:0000313" key="2">
    <source>
        <dbReference type="Proteomes" id="UP001244640"/>
    </source>
</evidence>
<keyword evidence="2" id="KW-1185">Reference proteome</keyword>